<dbReference type="KEGG" id="ppr:PBPRB0686"/>
<dbReference type="CDD" id="cd06261">
    <property type="entry name" value="TM_PBP2"/>
    <property type="match status" value="1"/>
</dbReference>
<dbReference type="SUPFAM" id="SSF161098">
    <property type="entry name" value="MetI-like"/>
    <property type="match status" value="1"/>
</dbReference>
<dbReference type="Pfam" id="PF00528">
    <property type="entry name" value="BPD_transp_1"/>
    <property type="match status" value="1"/>
</dbReference>
<keyword evidence="6 7" id="KW-0472">Membrane</keyword>
<sequence length="292" mass="31987">MMPSLQGYNKILSNGWSKIMSDLQSIHPQLDAQSVLQKSALSQATPHPIIRLLISAAIIIGLWQTVVIVFELPSFILPGPLAVFNKLIQRYDVLLSHAWVTASEVILGLLLGLSMGLFFALQMLLFNPLRRWLLPILIASQAIPVFAIAPILMLWLGYGIASKIVMAALIIFFPVTTCCYDGLRHTPTGYLDLAKTMGASKWQLLRHVRLPAALPALASGIRVAVVVAPIGAVVGEWVGSSEGLGYLMLQANARMMIDEMFAALLILATFSITLYFAADLLLKRAIPWQSKQ</sequence>
<dbReference type="PANTHER" id="PTHR30151">
    <property type="entry name" value="ALKANE SULFONATE ABC TRANSPORTER-RELATED, MEMBRANE SUBUNIT"/>
    <property type="match status" value="1"/>
</dbReference>
<dbReference type="InterPro" id="IPR035906">
    <property type="entry name" value="MetI-like_sf"/>
</dbReference>
<feature type="transmembrane region" description="Helical" evidence="7">
    <location>
        <begin position="132"/>
        <end position="158"/>
    </location>
</feature>
<dbReference type="STRING" id="298386.PBPRB0686"/>
<dbReference type="PROSITE" id="PS50928">
    <property type="entry name" value="ABC_TM1"/>
    <property type="match status" value="1"/>
</dbReference>
<evidence type="ECO:0000256" key="6">
    <source>
        <dbReference type="ARBA" id="ARBA00023136"/>
    </source>
</evidence>
<evidence type="ECO:0000256" key="4">
    <source>
        <dbReference type="ARBA" id="ARBA00022692"/>
    </source>
</evidence>
<dbReference type="EMBL" id="CR378677">
    <property type="protein sequence ID" value="CAG22559.1"/>
    <property type="molecule type" value="Genomic_DNA"/>
</dbReference>
<dbReference type="Gene3D" id="1.10.3720.10">
    <property type="entry name" value="MetI-like"/>
    <property type="match status" value="1"/>
</dbReference>
<evidence type="ECO:0000259" key="8">
    <source>
        <dbReference type="PROSITE" id="PS50928"/>
    </source>
</evidence>
<protein>
    <submittedName>
        <fullName evidence="9">ABC transporter permease protein</fullName>
    </submittedName>
</protein>
<feature type="transmembrane region" description="Helical" evidence="7">
    <location>
        <begin position="164"/>
        <end position="183"/>
    </location>
</feature>
<reference evidence="10" key="1">
    <citation type="journal article" date="2005" name="Science">
        <title>Life at depth: Photobacterium profundum genome sequence and expression analysis.</title>
        <authorList>
            <person name="Vezzi A."/>
            <person name="Campanaro S."/>
            <person name="D'Angelo M."/>
            <person name="Simonato F."/>
            <person name="Vitulo N."/>
            <person name="Lauro F.M."/>
            <person name="Cestaro A."/>
            <person name="Malacrida G."/>
            <person name="Simionati B."/>
            <person name="Cannata N."/>
            <person name="Romualdi C."/>
            <person name="Bartlett D.H."/>
            <person name="Valle G."/>
        </authorList>
    </citation>
    <scope>NUCLEOTIDE SEQUENCE [LARGE SCALE GENOMIC DNA]</scope>
    <source>
        <strain evidence="10">ATCC BAA-1253 / SS9</strain>
    </source>
</reference>
<feature type="transmembrane region" description="Helical" evidence="7">
    <location>
        <begin position="52"/>
        <end position="77"/>
    </location>
</feature>
<dbReference type="PANTHER" id="PTHR30151:SF20">
    <property type="entry name" value="ABC TRANSPORTER PERMEASE PROTEIN HI_0355-RELATED"/>
    <property type="match status" value="1"/>
</dbReference>
<accession>Q6LJH1</accession>
<evidence type="ECO:0000256" key="1">
    <source>
        <dbReference type="ARBA" id="ARBA00004651"/>
    </source>
</evidence>
<feature type="transmembrane region" description="Helical" evidence="7">
    <location>
        <begin position="260"/>
        <end position="282"/>
    </location>
</feature>
<keyword evidence="4 7" id="KW-0812">Transmembrane</keyword>
<evidence type="ECO:0000256" key="3">
    <source>
        <dbReference type="ARBA" id="ARBA00022475"/>
    </source>
</evidence>
<evidence type="ECO:0000256" key="7">
    <source>
        <dbReference type="RuleBase" id="RU363032"/>
    </source>
</evidence>
<dbReference type="GO" id="GO:0055085">
    <property type="term" value="P:transmembrane transport"/>
    <property type="evidence" value="ECO:0007669"/>
    <property type="project" value="InterPro"/>
</dbReference>
<comment type="subcellular location">
    <subcellularLocation>
        <location evidence="1 7">Cell membrane</location>
        <topology evidence="1 7">Multi-pass membrane protein</topology>
    </subcellularLocation>
</comment>
<name>Q6LJH1_PHOPR</name>
<dbReference type="HOGENOM" id="CLU_046113_2_1_6"/>
<dbReference type="Proteomes" id="UP000000593">
    <property type="component" value="Chromosome 2"/>
</dbReference>
<comment type="similarity">
    <text evidence="7">Belongs to the binding-protein-dependent transport system permease family.</text>
</comment>
<evidence type="ECO:0000256" key="5">
    <source>
        <dbReference type="ARBA" id="ARBA00022989"/>
    </source>
</evidence>
<feature type="transmembrane region" description="Helical" evidence="7">
    <location>
        <begin position="97"/>
        <end position="120"/>
    </location>
</feature>
<gene>
    <name evidence="9" type="primary">AGR_L_30</name>
    <name evidence="9" type="ordered locus">PBPRB0686</name>
</gene>
<evidence type="ECO:0000313" key="9">
    <source>
        <dbReference type="EMBL" id="CAG22559.1"/>
    </source>
</evidence>
<dbReference type="GO" id="GO:0005886">
    <property type="term" value="C:plasma membrane"/>
    <property type="evidence" value="ECO:0007669"/>
    <property type="project" value="UniProtKB-SubCell"/>
</dbReference>
<proteinExistence type="inferred from homology"/>
<dbReference type="InterPro" id="IPR000515">
    <property type="entry name" value="MetI-like"/>
</dbReference>
<feature type="transmembrane region" description="Helical" evidence="7">
    <location>
        <begin position="212"/>
        <end position="240"/>
    </location>
</feature>
<evidence type="ECO:0000313" key="10">
    <source>
        <dbReference type="Proteomes" id="UP000000593"/>
    </source>
</evidence>
<keyword evidence="10" id="KW-1185">Reference proteome</keyword>
<keyword evidence="3" id="KW-1003">Cell membrane</keyword>
<evidence type="ECO:0000256" key="2">
    <source>
        <dbReference type="ARBA" id="ARBA00022448"/>
    </source>
</evidence>
<feature type="domain" description="ABC transmembrane type-1" evidence="8">
    <location>
        <begin position="94"/>
        <end position="278"/>
    </location>
</feature>
<dbReference type="AlphaFoldDB" id="Q6LJH1"/>
<keyword evidence="5 7" id="KW-1133">Transmembrane helix</keyword>
<dbReference type="eggNOG" id="COG0600">
    <property type="taxonomic scope" value="Bacteria"/>
</dbReference>
<organism evidence="9 10">
    <name type="scientific">Photobacterium profundum (strain SS9)</name>
    <dbReference type="NCBI Taxonomy" id="298386"/>
    <lineage>
        <taxon>Bacteria</taxon>
        <taxon>Pseudomonadati</taxon>
        <taxon>Pseudomonadota</taxon>
        <taxon>Gammaproteobacteria</taxon>
        <taxon>Vibrionales</taxon>
        <taxon>Vibrionaceae</taxon>
        <taxon>Photobacterium</taxon>
    </lineage>
</organism>
<keyword evidence="2 7" id="KW-0813">Transport</keyword>